<accession>A0ABW1ERL9</accession>
<evidence type="ECO:0000313" key="2">
    <source>
        <dbReference type="Proteomes" id="UP001596067"/>
    </source>
</evidence>
<evidence type="ECO:0000313" key="1">
    <source>
        <dbReference type="EMBL" id="MFC5884277.1"/>
    </source>
</evidence>
<reference evidence="2" key="1">
    <citation type="journal article" date="2019" name="Int. J. Syst. Evol. Microbiol.">
        <title>The Global Catalogue of Microorganisms (GCM) 10K type strain sequencing project: providing services to taxonomists for standard genome sequencing and annotation.</title>
        <authorList>
            <consortium name="The Broad Institute Genomics Platform"/>
            <consortium name="The Broad Institute Genome Sequencing Center for Infectious Disease"/>
            <person name="Wu L."/>
            <person name="Ma J."/>
        </authorList>
    </citation>
    <scope>NUCLEOTIDE SEQUENCE [LARGE SCALE GENOMIC DNA]</scope>
    <source>
        <strain evidence="2">CGMCC 4.1469</strain>
    </source>
</reference>
<gene>
    <name evidence="1" type="ORF">ACFP0N_04650</name>
</gene>
<sequence>MDGRTLQARLYTLAGSPGWVAYCAETALSRPGAEKPTVEAYVADGSLLPTTRL</sequence>
<proteinExistence type="predicted"/>
<dbReference type="RefSeq" id="WP_313762393.1">
    <property type="nucleotide sequence ID" value="NZ_BAAAVH010000050.1"/>
</dbReference>
<name>A0ABW1ERL9_9ACTN</name>
<dbReference type="EMBL" id="JBHSOD010000003">
    <property type="protein sequence ID" value="MFC5884277.1"/>
    <property type="molecule type" value="Genomic_DNA"/>
</dbReference>
<protein>
    <submittedName>
        <fullName evidence="1">Uncharacterized protein</fullName>
    </submittedName>
</protein>
<comment type="caution">
    <text evidence="1">The sequence shown here is derived from an EMBL/GenBank/DDBJ whole genome shotgun (WGS) entry which is preliminary data.</text>
</comment>
<organism evidence="1 2">
    <name type="scientific">Kitasatospora aburaviensis</name>
    <dbReference type="NCBI Taxonomy" id="67265"/>
    <lineage>
        <taxon>Bacteria</taxon>
        <taxon>Bacillati</taxon>
        <taxon>Actinomycetota</taxon>
        <taxon>Actinomycetes</taxon>
        <taxon>Kitasatosporales</taxon>
        <taxon>Streptomycetaceae</taxon>
        <taxon>Kitasatospora</taxon>
    </lineage>
</organism>
<dbReference type="Proteomes" id="UP001596067">
    <property type="component" value="Unassembled WGS sequence"/>
</dbReference>
<keyword evidence="2" id="KW-1185">Reference proteome</keyword>